<dbReference type="PANTHER" id="PTHR43065">
    <property type="entry name" value="SENSOR HISTIDINE KINASE"/>
    <property type="match status" value="1"/>
</dbReference>
<keyword evidence="5" id="KW-0418">Kinase</keyword>
<dbReference type="InterPro" id="IPR005467">
    <property type="entry name" value="His_kinase_dom"/>
</dbReference>
<keyword evidence="6 10" id="KW-0067">ATP-binding</keyword>
<protein>
    <recommendedName>
        <fullName evidence="2">histidine kinase</fullName>
        <ecNumber evidence="2">2.7.13.3</ecNumber>
    </recommendedName>
</protein>
<dbReference type="GO" id="GO:0000160">
    <property type="term" value="P:phosphorelay signal transduction system"/>
    <property type="evidence" value="ECO:0007669"/>
    <property type="project" value="UniProtKB-KW"/>
</dbReference>
<name>A0A9X2P8F8_9BACT</name>
<dbReference type="RefSeq" id="WP_258425197.1">
    <property type="nucleotide sequence ID" value="NZ_JANSUY010000027.1"/>
</dbReference>
<feature type="transmembrane region" description="Helical" evidence="8">
    <location>
        <begin position="154"/>
        <end position="174"/>
    </location>
</feature>
<dbReference type="AlphaFoldDB" id="A0A9X2P8F8"/>
<keyword evidence="8" id="KW-0812">Transmembrane</keyword>
<dbReference type="Proteomes" id="UP001142175">
    <property type="component" value="Unassembled WGS sequence"/>
</dbReference>
<evidence type="ECO:0000256" key="4">
    <source>
        <dbReference type="ARBA" id="ARBA00022741"/>
    </source>
</evidence>
<dbReference type="EMBL" id="JANSUY010000027">
    <property type="protein sequence ID" value="MCR9017362.1"/>
    <property type="molecule type" value="Genomic_DNA"/>
</dbReference>
<evidence type="ECO:0000313" key="10">
    <source>
        <dbReference type="EMBL" id="MCR9017362.1"/>
    </source>
</evidence>
<keyword evidence="7" id="KW-0902">Two-component regulatory system</keyword>
<keyword evidence="8" id="KW-0472">Membrane</keyword>
<feature type="domain" description="Histidine kinase" evidence="9">
    <location>
        <begin position="192"/>
        <end position="398"/>
    </location>
</feature>
<evidence type="ECO:0000256" key="3">
    <source>
        <dbReference type="ARBA" id="ARBA00022679"/>
    </source>
</evidence>
<gene>
    <name evidence="10" type="ORF">NU887_20165</name>
</gene>
<feature type="transmembrane region" description="Helical" evidence="8">
    <location>
        <begin position="20"/>
        <end position="43"/>
    </location>
</feature>
<keyword evidence="4" id="KW-0547">Nucleotide-binding</keyword>
<dbReference type="InterPro" id="IPR003594">
    <property type="entry name" value="HATPase_dom"/>
</dbReference>
<organism evidence="10 11">
    <name type="scientific">Aquiflexum gelatinilyticum</name>
    <dbReference type="NCBI Taxonomy" id="2961943"/>
    <lineage>
        <taxon>Bacteria</taxon>
        <taxon>Pseudomonadati</taxon>
        <taxon>Bacteroidota</taxon>
        <taxon>Cytophagia</taxon>
        <taxon>Cytophagales</taxon>
        <taxon>Cyclobacteriaceae</taxon>
        <taxon>Aquiflexum</taxon>
    </lineage>
</organism>
<accession>A0A9X2P8F8</accession>
<dbReference type="Gene3D" id="3.30.565.10">
    <property type="entry name" value="Histidine kinase-like ATPase, C-terminal domain"/>
    <property type="match status" value="1"/>
</dbReference>
<dbReference type="InterPro" id="IPR036890">
    <property type="entry name" value="HATPase_C_sf"/>
</dbReference>
<dbReference type="PANTHER" id="PTHR43065:SF46">
    <property type="entry name" value="C4-DICARBOXYLATE TRANSPORT SENSOR PROTEIN DCTB"/>
    <property type="match status" value="1"/>
</dbReference>
<dbReference type="SMART" id="SM00387">
    <property type="entry name" value="HATPase_c"/>
    <property type="match status" value="1"/>
</dbReference>
<dbReference type="InterPro" id="IPR004358">
    <property type="entry name" value="Sig_transdc_His_kin-like_C"/>
</dbReference>
<evidence type="ECO:0000256" key="1">
    <source>
        <dbReference type="ARBA" id="ARBA00000085"/>
    </source>
</evidence>
<reference evidence="10" key="1">
    <citation type="submission" date="2022-08" db="EMBL/GenBank/DDBJ databases">
        <authorList>
            <person name="Zhang D."/>
        </authorList>
    </citation>
    <scope>NUCLEOTIDE SEQUENCE</scope>
    <source>
        <strain evidence="10">XJ19-11</strain>
    </source>
</reference>
<evidence type="ECO:0000256" key="7">
    <source>
        <dbReference type="ARBA" id="ARBA00023012"/>
    </source>
</evidence>
<keyword evidence="8" id="KW-1133">Transmembrane helix</keyword>
<dbReference type="GO" id="GO:0004673">
    <property type="term" value="F:protein histidine kinase activity"/>
    <property type="evidence" value="ECO:0007669"/>
    <property type="project" value="UniProtKB-EC"/>
</dbReference>
<evidence type="ECO:0000256" key="5">
    <source>
        <dbReference type="ARBA" id="ARBA00022777"/>
    </source>
</evidence>
<dbReference type="PROSITE" id="PS50109">
    <property type="entry name" value="HIS_KIN"/>
    <property type="match status" value="1"/>
</dbReference>
<comment type="caution">
    <text evidence="10">The sequence shown here is derived from an EMBL/GenBank/DDBJ whole genome shotgun (WGS) entry which is preliminary data.</text>
</comment>
<keyword evidence="11" id="KW-1185">Reference proteome</keyword>
<keyword evidence="3" id="KW-0808">Transferase</keyword>
<evidence type="ECO:0000256" key="2">
    <source>
        <dbReference type="ARBA" id="ARBA00012438"/>
    </source>
</evidence>
<dbReference type="EC" id="2.7.13.3" evidence="2"/>
<proteinExistence type="predicted"/>
<dbReference type="PRINTS" id="PR00344">
    <property type="entry name" value="BCTRLSENSOR"/>
</dbReference>
<evidence type="ECO:0000256" key="6">
    <source>
        <dbReference type="ARBA" id="ARBA00022840"/>
    </source>
</evidence>
<evidence type="ECO:0000259" key="9">
    <source>
        <dbReference type="PROSITE" id="PS50109"/>
    </source>
</evidence>
<dbReference type="Pfam" id="PF02518">
    <property type="entry name" value="HATPase_c"/>
    <property type="match status" value="1"/>
</dbReference>
<comment type="catalytic activity">
    <reaction evidence="1">
        <text>ATP + protein L-histidine = ADP + protein N-phospho-L-histidine.</text>
        <dbReference type="EC" id="2.7.13.3"/>
    </reaction>
</comment>
<dbReference type="SUPFAM" id="SSF55874">
    <property type="entry name" value="ATPase domain of HSP90 chaperone/DNA topoisomerase II/histidine kinase"/>
    <property type="match status" value="1"/>
</dbReference>
<evidence type="ECO:0000256" key="8">
    <source>
        <dbReference type="SAM" id="Phobius"/>
    </source>
</evidence>
<dbReference type="GO" id="GO:0005524">
    <property type="term" value="F:ATP binding"/>
    <property type="evidence" value="ECO:0007669"/>
    <property type="project" value="UniProtKB-KW"/>
</dbReference>
<evidence type="ECO:0000313" key="11">
    <source>
        <dbReference type="Proteomes" id="UP001142175"/>
    </source>
</evidence>
<sequence>MRNTLQDIGILDFYQNKNRIKWLIFISSVVISFGSIYYTNILVEELKDREKRQIELLARALEYASSASIDAENLSFITSEIIQQNNSIPVIVVDANGNPTDHKNIKFKKNANQEEIDKVLRAELEKMKQEYEPIRGEEYLVFYRNSELLTSLKFYPYVQLSVILVFGVLAFAVFNQSKVAEQNRVWAGLTKETAHQLGTPIASLMAWMDYLKNSPIWEENKEVIQEMDKDVVKLRMVTERFSSIGSTPSIQLENVFSVVDEAISYLRPRISTKVDIQVNGYADNIEAMLNKSLFEWVIENIVKNAVDAMKGQGSISIDIVKESEKFVFVDITDNGKGMDKGMFKKVFNPGFTTRKRGWGLGLTLAKRIIEGYHKGKVFVKNSELGVGTTFRIILHGSKEGIQGFKQEDFLGQKV</sequence>